<feature type="non-terminal residue" evidence="2">
    <location>
        <position position="102"/>
    </location>
</feature>
<dbReference type="InterPro" id="IPR045741">
    <property type="entry name" value="PorV"/>
</dbReference>
<name>J9FQK4_9ZZZZ</name>
<evidence type="ECO:0000313" key="2">
    <source>
        <dbReference type="EMBL" id="EJW91862.1"/>
    </source>
</evidence>
<dbReference type="EMBL" id="AMCI01007899">
    <property type="protein sequence ID" value="EJW91862.1"/>
    <property type="molecule type" value="Genomic_DNA"/>
</dbReference>
<dbReference type="NCBIfam" id="NF033709">
    <property type="entry name" value="PorV_fam"/>
    <property type="match status" value="1"/>
</dbReference>
<evidence type="ECO:0000259" key="1">
    <source>
        <dbReference type="Pfam" id="PF19572"/>
    </source>
</evidence>
<dbReference type="Pfam" id="PF19572">
    <property type="entry name" value="PorV"/>
    <property type="match status" value="1"/>
</dbReference>
<reference evidence="2" key="1">
    <citation type="journal article" date="2012" name="PLoS ONE">
        <title>Gene sets for utilization of primary and secondary nutrition supplies in the distal gut of endangered iberian lynx.</title>
        <authorList>
            <person name="Alcaide M."/>
            <person name="Messina E."/>
            <person name="Richter M."/>
            <person name="Bargiela R."/>
            <person name="Peplies J."/>
            <person name="Huws S.A."/>
            <person name="Newbold C.J."/>
            <person name="Golyshin P.N."/>
            <person name="Simon M.A."/>
            <person name="Lopez G."/>
            <person name="Yakimov M.M."/>
            <person name="Ferrer M."/>
        </authorList>
    </citation>
    <scope>NUCLEOTIDE SEQUENCE</scope>
</reference>
<gene>
    <name evidence="2" type="ORF">EVA_20031</name>
</gene>
<feature type="domain" description="Type IX secretion system protein PorV" evidence="1">
    <location>
        <begin position="39"/>
        <end position="102"/>
    </location>
</feature>
<dbReference type="AlphaFoldDB" id="J9FQK4"/>
<proteinExistence type="predicted"/>
<sequence>MKAYIGNFSRIMIVLMLFCITVSLHAQGGQDDIKHKFAPINTAIPSLSIAPDARGGSMGDNGVATTPDVNSQYWNPAKYAFSYSKAGVSLSYTPWLRKLVND</sequence>
<accession>J9FQK4</accession>
<comment type="caution">
    <text evidence="2">The sequence shown here is derived from an EMBL/GenBank/DDBJ whole genome shotgun (WGS) entry which is preliminary data.</text>
</comment>
<organism evidence="2">
    <name type="scientific">gut metagenome</name>
    <dbReference type="NCBI Taxonomy" id="749906"/>
    <lineage>
        <taxon>unclassified sequences</taxon>
        <taxon>metagenomes</taxon>
        <taxon>organismal metagenomes</taxon>
    </lineage>
</organism>
<protein>
    <recommendedName>
        <fullName evidence="1">Type IX secretion system protein PorV domain-containing protein</fullName>
    </recommendedName>
</protein>